<sequence length="414" mass="45455">MPRASQTPSKTKSSTKAKEKTKIIKPKSKKNTKPSREPTPTPTPYPSISSTIPTLSSHFPTIHDAHIILTSTVSPPPKTTTHAPELPATITSKFTNVKATPRKSIKKVPDAATQGNIIAKESVVQGELVLVTTNQVQHPPSKLDVLLSSIDATSLDTLLPTSEKPPVKEFTVETGAGDMGKEVDTTAVEPVVEGWTEDEEDDGGEKEEEVVNSHEEHDTQNISNEEKKSENKGAYGDEKESDIEDNTGEHANDSTKEENHSEEEEVYETRSEETSEENRAQEPESLLTPFTGDEEVSSDKDDVPLSKESRSAKKPKKKVSIVESVVEVDGEDESDTALPAKSATPKKKGAKFVNYCILQRSERRHKATLLDMVVMELLDTGRPINIPSLMIQHMARAADTSKPQACYALWFHVD</sequence>
<feature type="region of interest" description="Disordered" evidence="1">
    <location>
        <begin position="1"/>
        <end position="52"/>
    </location>
</feature>
<feature type="compositionally biased region" description="Basic and acidic residues" evidence="1">
    <location>
        <begin position="297"/>
        <end position="311"/>
    </location>
</feature>
<feature type="compositionally biased region" description="Basic residues" evidence="1">
    <location>
        <begin position="23"/>
        <end position="33"/>
    </location>
</feature>
<proteinExistence type="predicted"/>
<dbReference type="OrthoDB" id="10367066at2759"/>
<organism evidence="2">
    <name type="scientific">Nicotiana tabacum</name>
    <name type="common">Common tobacco</name>
    <dbReference type="NCBI Taxonomy" id="4097"/>
    <lineage>
        <taxon>Eukaryota</taxon>
        <taxon>Viridiplantae</taxon>
        <taxon>Streptophyta</taxon>
        <taxon>Embryophyta</taxon>
        <taxon>Tracheophyta</taxon>
        <taxon>Spermatophyta</taxon>
        <taxon>Magnoliopsida</taxon>
        <taxon>eudicotyledons</taxon>
        <taxon>Gunneridae</taxon>
        <taxon>Pentapetalae</taxon>
        <taxon>asterids</taxon>
        <taxon>lamiids</taxon>
        <taxon>Solanales</taxon>
        <taxon>Solanaceae</taxon>
        <taxon>Nicotianoideae</taxon>
        <taxon>Nicotianeae</taxon>
        <taxon>Nicotiana</taxon>
    </lineage>
</organism>
<gene>
    <name evidence="2" type="primary">LOC107804261</name>
</gene>
<accession>A0A1S4B424</accession>
<evidence type="ECO:0000256" key="1">
    <source>
        <dbReference type="SAM" id="MobiDB-lite"/>
    </source>
</evidence>
<dbReference type="RefSeq" id="XP_016483599.1">
    <property type="nucleotide sequence ID" value="XM_016628113.1"/>
</dbReference>
<protein>
    <submittedName>
        <fullName evidence="2">Uncharacterized protein DDB_G0290685-like</fullName>
    </submittedName>
</protein>
<reference evidence="2" key="1">
    <citation type="submission" date="2025-08" db="UniProtKB">
        <authorList>
            <consortium name="RefSeq"/>
        </authorList>
    </citation>
    <scope>IDENTIFICATION</scope>
</reference>
<dbReference type="PaxDb" id="4097-A0A1S4B424"/>
<feature type="compositionally biased region" description="Basic and acidic residues" evidence="1">
    <location>
        <begin position="267"/>
        <end position="282"/>
    </location>
</feature>
<dbReference type="KEGG" id="nta:107804261"/>
<name>A0A1S4B424_TOBAC</name>
<feature type="compositionally biased region" description="Basic and acidic residues" evidence="1">
    <location>
        <begin position="247"/>
        <end position="259"/>
    </location>
</feature>
<feature type="compositionally biased region" description="Acidic residues" evidence="1">
    <location>
        <begin position="195"/>
        <end position="208"/>
    </location>
</feature>
<evidence type="ECO:0000313" key="2">
    <source>
        <dbReference type="RefSeq" id="XP_016483599.1"/>
    </source>
</evidence>
<dbReference type="AlphaFoldDB" id="A0A1S4B424"/>
<feature type="compositionally biased region" description="Basic and acidic residues" evidence="1">
    <location>
        <begin position="209"/>
        <end position="238"/>
    </location>
</feature>
<feature type="region of interest" description="Disordered" evidence="1">
    <location>
        <begin position="173"/>
        <end position="321"/>
    </location>
</feature>